<feature type="compositionally biased region" description="Basic and acidic residues" evidence="1">
    <location>
        <begin position="258"/>
        <end position="306"/>
    </location>
</feature>
<feature type="region of interest" description="Disordered" evidence="1">
    <location>
        <begin position="209"/>
        <end position="394"/>
    </location>
</feature>
<dbReference type="VEuPathDB" id="CryptoDB:GNI_001540"/>
<feature type="compositionally biased region" description="Low complexity" evidence="1">
    <location>
        <begin position="225"/>
        <end position="236"/>
    </location>
</feature>
<dbReference type="GeneID" id="22910335"/>
<comment type="caution">
    <text evidence="2">The sequence shown here is derived from an EMBL/GenBank/DDBJ whole genome shotgun (WGS) entry which is preliminary data.</text>
</comment>
<evidence type="ECO:0000313" key="2">
    <source>
        <dbReference type="EMBL" id="EZG89640.1"/>
    </source>
</evidence>
<feature type="compositionally biased region" description="Basic and acidic residues" evidence="1">
    <location>
        <begin position="319"/>
        <end position="330"/>
    </location>
</feature>
<sequence>MSVHSRSRAVLRGESASVSEDVSVEEMSRLSVRGGMVVGGVFSSSVQSHSVLGDHCSDRTSLSRLELKDGSSVKIGSSLRRGTELSAELLTGSELRMPCSAKESQLHLELSEDSDYHVHRSWVASERPINLAVPPSESSVVKYLTPKSSVDNFNSNKTSALERKTKALGWQSINAATGAADLTPVPDIMLIGDQASGVAVSAAAVSGDVAGKDGDVAGKDGDVAGGSAKKGAAPAKGPGGGAKPENKTQGRFAGTDDDASKEGGKDGGTEGAKEGGRDGGRDRNRESERNRELKRDGRGSGERGSAELDTPLTGKHRQERNQDRSQERGSQEPTTAEPPVPAGGSSDPEQYSLTARSLLNEHDHNGTRRSRFLRDPAPRRSAKESKRRKREGEA</sequence>
<dbReference type="EMBL" id="AFNH02000013">
    <property type="protein sequence ID" value="EZG89640.1"/>
    <property type="molecule type" value="Genomic_DNA"/>
</dbReference>
<evidence type="ECO:0000256" key="1">
    <source>
        <dbReference type="SAM" id="MobiDB-lite"/>
    </source>
</evidence>
<keyword evidence="3" id="KW-1185">Reference proteome</keyword>
<feature type="compositionally biased region" description="Basic and acidic residues" evidence="1">
    <location>
        <begin position="359"/>
        <end position="394"/>
    </location>
</feature>
<reference evidence="2" key="1">
    <citation type="submission" date="2013-12" db="EMBL/GenBank/DDBJ databases">
        <authorList>
            <person name="Omoto C.K."/>
            <person name="Sibley D."/>
            <person name="Venepally P."/>
            <person name="Hadjithomas M."/>
            <person name="Karamycheva S."/>
            <person name="Brunk B."/>
            <person name="Roos D."/>
            <person name="Caler E."/>
            <person name="Lorenzi H."/>
        </authorList>
    </citation>
    <scope>NUCLEOTIDE SEQUENCE</scope>
</reference>
<proteinExistence type="predicted"/>
<feature type="compositionally biased region" description="Polar residues" evidence="1">
    <location>
        <begin position="347"/>
        <end position="357"/>
    </location>
</feature>
<feature type="compositionally biased region" description="Basic and acidic residues" evidence="1">
    <location>
        <begin position="210"/>
        <end position="222"/>
    </location>
</feature>
<protein>
    <submittedName>
        <fullName evidence="2">Uncharacterized protein</fullName>
    </submittedName>
</protein>
<name>A0A023BE34_GRENI</name>
<organism evidence="2 3">
    <name type="scientific">Gregarina niphandrodes</name>
    <name type="common">Septate eugregarine</name>
    <dbReference type="NCBI Taxonomy" id="110365"/>
    <lineage>
        <taxon>Eukaryota</taxon>
        <taxon>Sar</taxon>
        <taxon>Alveolata</taxon>
        <taxon>Apicomplexa</taxon>
        <taxon>Conoidasida</taxon>
        <taxon>Gregarinasina</taxon>
        <taxon>Eugregarinorida</taxon>
        <taxon>Gregarinidae</taxon>
        <taxon>Gregarina</taxon>
    </lineage>
</organism>
<dbReference type="RefSeq" id="XP_011128474.1">
    <property type="nucleotide sequence ID" value="XM_011130172.1"/>
</dbReference>
<accession>A0A023BE34</accession>
<gene>
    <name evidence="2" type="ORF">GNI_001540</name>
</gene>
<evidence type="ECO:0000313" key="3">
    <source>
        <dbReference type="Proteomes" id="UP000019763"/>
    </source>
</evidence>
<dbReference type="AlphaFoldDB" id="A0A023BE34"/>
<dbReference type="Proteomes" id="UP000019763">
    <property type="component" value="Unassembled WGS sequence"/>
</dbReference>